<dbReference type="KEGG" id="pyt:PKF023_06870"/>
<dbReference type="EMBL" id="AP026973">
    <property type="protein sequence ID" value="BDT76884.1"/>
    <property type="molecule type" value="Genomic_DNA"/>
</dbReference>
<sequence>MRLKSFIFILPCLFGATFLQIANAQSGESTYKQVCANCHGTGVLNAPKFGDKAKWAPLIAEGQATLTAHAYFGVRGMPPKGGNPNLSIQGFADALVYMVNNSGGNWKSPDAKTIAAINKEVEARKAGTKKH</sequence>
<keyword evidence="2 6" id="KW-0349">Heme</keyword>
<gene>
    <name evidence="9" type="ORF">PKF023_06870</name>
</gene>
<dbReference type="GO" id="GO:0005506">
    <property type="term" value="F:iron ion binding"/>
    <property type="evidence" value="ECO:0007669"/>
    <property type="project" value="InterPro"/>
</dbReference>
<dbReference type="InterPro" id="IPR009056">
    <property type="entry name" value="Cyt_c-like_dom"/>
</dbReference>
<name>A0A9C7CSQ3_9BURK</name>
<evidence type="ECO:0000256" key="3">
    <source>
        <dbReference type="ARBA" id="ARBA00022723"/>
    </source>
</evidence>
<evidence type="ECO:0000256" key="6">
    <source>
        <dbReference type="PROSITE-ProRule" id="PRU00433"/>
    </source>
</evidence>
<dbReference type="RefSeq" id="WP_281743292.1">
    <property type="nucleotide sequence ID" value="NZ_AP026973.1"/>
</dbReference>
<keyword evidence="4" id="KW-0249">Electron transport</keyword>
<proteinExistence type="predicted"/>
<evidence type="ECO:0000256" key="7">
    <source>
        <dbReference type="SAM" id="SignalP"/>
    </source>
</evidence>
<dbReference type="PANTHER" id="PTHR40942:SF4">
    <property type="entry name" value="CYTOCHROME C5"/>
    <property type="match status" value="1"/>
</dbReference>
<dbReference type="GO" id="GO:0009055">
    <property type="term" value="F:electron transfer activity"/>
    <property type="evidence" value="ECO:0007669"/>
    <property type="project" value="InterPro"/>
</dbReference>
<keyword evidence="3 6" id="KW-0479">Metal-binding</keyword>
<dbReference type="PROSITE" id="PS51007">
    <property type="entry name" value="CYTC"/>
    <property type="match status" value="1"/>
</dbReference>
<dbReference type="Gene3D" id="1.10.760.10">
    <property type="entry name" value="Cytochrome c-like domain"/>
    <property type="match status" value="1"/>
</dbReference>
<dbReference type="GO" id="GO:0020037">
    <property type="term" value="F:heme binding"/>
    <property type="evidence" value="ECO:0007669"/>
    <property type="project" value="InterPro"/>
</dbReference>
<accession>A0A9C7CSQ3</accession>
<dbReference type="InterPro" id="IPR036909">
    <property type="entry name" value="Cyt_c-like_dom_sf"/>
</dbReference>
<evidence type="ECO:0000256" key="5">
    <source>
        <dbReference type="ARBA" id="ARBA00023004"/>
    </source>
</evidence>
<dbReference type="Proteomes" id="UP001211097">
    <property type="component" value="Chromosome"/>
</dbReference>
<keyword evidence="5 6" id="KW-0408">Iron</keyword>
<dbReference type="InterPro" id="IPR002323">
    <property type="entry name" value="Cyt_CIE"/>
</dbReference>
<dbReference type="AlphaFoldDB" id="A0A9C7CSQ3"/>
<keyword evidence="7" id="KW-0732">Signal</keyword>
<dbReference type="PANTHER" id="PTHR40942">
    <property type="match status" value="1"/>
</dbReference>
<organism evidence="9">
    <name type="scientific">Polynucleobacter yangtzensis</name>
    <dbReference type="NCBI Taxonomy" id="1743159"/>
    <lineage>
        <taxon>Bacteria</taxon>
        <taxon>Pseudomonadati</taxon>
        <taxon>Pseudomonadota</taxon>
        <taxon>Betaproteobacteria</taxon>
        <taxon>Burkholderiales</taxon>
        <taxon>Burkholderiaceae</taxon>
        <taxon>Polynucleobacter</taxon>
    </lineage>
</organism>
<evidence type="ECO:0000256" key="1">
    <source>
        <dbReference type="ARBA" id="ARBA00022448"/>
    </source>
</evidence>
<dbReference type="Pfam" id="PF13442">
    <property type="entry name" value="Cytochrome_CBB3"/>
    <property type="match status" value="1"/>
</dbReference>
<feature type="signal peptide" evidence="7">
    <location>
        <begin position="1"/>
        <end position="24"/>
    </location>
</feature>
<evidence type="ECO:0000259" key="8">
    <source>
        <dbReference type="PROSITE" id="PS51007"/>
    </source>
</evidence>
<evidence type="ECO:0000313" key="9">
    <source>
        <dbReference type="EMBL" id="BDT76884.1"/>
    </source>
</evidence>
<reference evidence="9" key="1">
    <citation type="submission" date="2022-11" db="EMBL/GenBank/DDBJ databases">
        <title>Complete Genome Sequences of three Polynucleobacter sp. Subcluster PnecC Strains KF022, KF023, and KF032 Isolated from a Shallow Eutrophic Lake in Japan.</title>
        <authorList>
            <person name="Ogata Y."/>
            <person name="Watanabe K."/>
            <person name="Takemine S."/>
            <person name="Shindo C."/>
            <person name="Kurokawa R."/>
            <person name="Suda W."/>
        </authorList>
    </citation>
    <scope>NUCLEOTIDE SEQUENCE</scope>
    <source>
        <strain evidence="9">KF023</strain>
    </source>
</reference>
<feature type="domain" description="Cytochrome c" evidence="8">
    <location>
        <begin position="22"/>
        <end position="122"/>
    </location>
</feature>
<dbReference type="SUPFAM" id="SSF46626">
    <property type="entry name" value="Cytochrome c"/>
    <property type="match status" value="1"/>
</dbReference>
<protein>
    <recommendedName>
        <fullName evidence="8">Cytochrome c domain-containing protein</fullName>
    </recommendedName>
</protein>
<feature type="chain" id="PRO_5038416283" description="Cytochrome c domain-containing protein" evidence="7">
    <location>
        <begin position="25"/>
        <end position="131"/>
    </location>
</feature>
<evidence type="ECO:0000256" key="2">
    <source>
        <dbReference type="ARBA" id="ARBA00022617"/>
    </source>
</evidence>
<dbReference type="PRINTS" id="PR00607">
    <property type="entry name" value="CYTCHROMECIE"/>
</dbReference>
<keyword evidence="1" id="KW-0813">Transport</keyword>
<evidence type="ECO:0000256" key="4">
    <source>
        <dbReference type="ARBA" id="ARBA00022982"/>
    </source>
</evidence>